<evidence type="ECO:0000313" key="2">
    <source>
        <dbReference type="Proteomes" id="UP000233551"/>
    </source>
</evidence>
<accession>A0A2I0I023</accession>
<gene>
    <name evidence="1" type="ORF">CRG98_042775</name>
</gene>
<proteinExistence type="predicted"/>
<protein>
    <submittedName>
        <fullName evidence="1">Uncharacterized protein</fullName>
    </submittedName>
</protein>
<sequence length="93" mass="9990">MYPTFSLSSFLTFSLFGNPSLPFANSSSFYQGNSNGNVGGSKDGNFARGFCKNGSGCKLVHSDDFEGSMLSLLSSPSSFDVAEQMMRLKLAHQ</sequence>
<dbReference type="AlphaFoldDB" id="A0A2I0I023"/>
<comment type="caution">
    <text evidence="1">The sequence shown here is derived from an EMBL/GenBank/DDBJ whole genome shotgun (WGS) entry which is preliminary data.</text>
</comment>
<dbReference type="Proteomes" id="UP000233551">
    <property type="component" value="Unassembled WGS sequence"/>
</dbReference>
<reference evidence="1 2" key="1">
    <citation type="submission" date="2017-11" db="EMBL/GenBank/DDBJ databases">
        <title>De-novo sequencing of pomegranate (Punica granatum L.) genome.</title>
        <authorList>
            <person name="Akparov Z."/>
            <person name="Amiraslanov A."/>
            <person name="Hajiyeva S."/>
            <person name="Abbasov M."/>
            <person name="Kaur K."/>
            <person name="Hamwieh A."/>
            <person name="Solovyev V."/>
            <person name="Salamov A."/>
            <person name="Braich B."/>
            <person name="Kosarev P."/>
            <person name="Mahmoud A."/>
            <person name="Hajiyev E."/>
            <person name="Babayeva S."/>
            <person name="Izzatullayeva V."/>
            <person name="Mammadov A."/>
            <person name="Mammadov A."/>
            <person name="Sharifova S."/>
            <person name="Ojaghi J."/>
            <person name="Eynullazada K."/>
            <person name="Bayramov B."/>
            <person name="Abdulazimova A."/>
            <person name="Shahmuradov I."/>
        </authorList>
    </citation>
    <scope>NUCLEOTIDE SEQUENCE [LARGE SCALE GENOMIC DNA]</scope>
    <source>
        <strain evidence="2">cv. AG2017</strain>
        <tissue evidence="1">Leaf</tissue>
    </source>
</reference>
<dbReference type="EMBL" id="PGOL01004672">
    <property type="protein sequence ID" value="PKI36826.1"/>
    <property type="molecule type" value="Genomic_DNA"/>
</dbReference>
<organism evidence="1 2">
    <name type="scientific">Punica granatum</name>
    <name type="common">Pomegranate</name>
    <dbReference type="NCBI Taxonomy" id="22663"/>
    <lineage>
        <taxon>Eukaryota</taxon>
        <taxon>Viridiplantae</taxon>
        <taxon>Streptophyta</taxon>
        <taxon>Embryophyta</taxon>
        <taxon>Tracheophyta</taxon>
        <taxon>Spermatophyta</taxon>
        <taxon>Magnoliopsida</taxon>
        <taxon>eudicotyledons</taxon>
        <taxon>Gunneridae</taxon>
        <taxon>Pentapetalae</taxon>
        <taxon>rosids</taxon>
        <taxon>malvids</taxon>
        <taxon>Myrtales</taxon>
        <taxon>Lythraceae</taxon>
        <taxon>Punica</taxon>
    </lineage>
</organism>
<evidence type="ECO:0000313" key="1">
    <source>
        <dbReference type="EMBL" id="PKI36826.1"/>
    </source>
</evidence>
<keyword evidence="2" id="KW-1185">Reference proteome</keyword>
<name>A0A2I0I023_PUNGR</name>